<organism evidence="11">
    <name type="scientific">Chaetomium thermophilum (strain DSM 1495 / CBS 144.50 / IMI 039719)</name>
    <name type="common">Thermochaetoides thermophila</name>
    <dbReference type="NCBI Taxonomy" id="759272"/>
    <lineage>
        <taxon>Eukaryota</taxon>
        <taxon>Fungi</taxon>
        <taxon>Dikarya</taxon>
        <taxon>Ascomycota</taxon>
        <taxon>Pezizomycotina</taxon>
        <taxon>Sordariomycetes</taxon>
        <taxon>Sordariomycetidae</taxon>
        <taxon>Sordariales</taxon>
        <taxon>Chaetomiaceae</taxon>
        <taxon>Thermochaetoides</taxon>
    </lineage>
</organism>
<dbReference type="InterPro" id="IPR011141">
    <property type="entry name" value="Polyketide_synthase_type-III"/>
</dbReference>
<dbReference type="GO" id="GO:0005778">
    <property type="term" value="C:peroxisomal membrane"/>
    <property type="evidence" value="ECO:0007669"/>
    <property type="project" value="UniProtKB-SubCell"/>
</dbReference>
<keyword evidence="4" id="KW-0576">Peroxisome</keyword>
<feature type="compositionally biased region" description="Basic and acidic residues" evidence="7">
    <location>
        <begin position="657"/>
        <end position="667"/>
    </location>
</feature>
<keyword evidence="2 6" id="KW-0808">Transferase</keyword>
<dbReference type="KEGG" id="cthr:CTHT_0042420"/>
<dbReference type="InterPro" id="IPR012328">
    <property type="entry name" value="Chalcone/stilbene_synt_C"/>
</dbReference>
<dbReference type="Pfam" id="PF02797">
    <property type="entry name" value="Chal_sti_synt_C"/>
    <property type="match status" value="1"/>
</dbReference>
<evidence type="ECO:0000256" key="4">
    <source>
        <dbReference type="ARBA" id="ARBA00023140"/>
    </source>
</evidence>
<keyword evidence="11" id="KW-1185">Reference proteome</keyword>
<accession>G0SAI6</accession>
<evidence type="ECO:0000256" key="7">
    <source>
        <dbReference type="SAM" id="MobiDB-lite"/>
    </source>
</evidence>
<evidence type="ECO:0000256" key="5">
    <source>
        <dbReference type="ARBA" id="ARBA00046271"/>
    </source>
</evidence>
<dbReference type="Gene3D" id="3.40.47.10">
    <property type="match status" value="2"/>
</dbReference>
<feature type="compositionally biased region" description="Basic and acidic residues" evidence="7">
    <location>
        <begin position="721"/>
        <end position="737"/>
    </location>
</feature>
<dbReference type="SMR" id="G0SAI6"/>
<evidence type="ECO:0000256" key="3">
    <source>
        <dbReference type="ARBA" id="ARBA00023136"/>
    </source>
</evidence>
<dbReference type="HOGENOM" id="CLU_366004_0_0_1"/>
<feature type="domain" description="Chalcone/stilbene synthase N-terminal" evidence="8">
    <location>
        <begin position="343"/>
        <end position="494"/>
    </location>
</feature>
<dbReference type="AlphaFoldDB" id="G0SAI6"/>
<dbReference type="InterPro" id="IPR008733">
    <property type="entry name" value="PEX11"/>
</dbReference>
<evidence type="ECO:0000256" key="1">
    <source>
        <dbReference type="ARBA" id="ARBA00005531"/>
    </source>
</evidence>
<dbReference type="Proteomes" id="UP000008066">
    <property type="component" value="Unassembled WGS sequence"/>
</dbReference>
<dbReference type="OrthoDB" id="329835at2759"/>
<dbReference type="GO" id="GO:0016747">
    <property type="term" value="F:acyltransferase activity, transferring groups other than amino-acyl groups"/>
    <property type="evidence" value="ECO:0007669"/>
    <property type="project" value="InterPro"/>
</dbReference>
<evidence type="ECO:0000256" key="2">
    <source>
        <dbReference type="ARBA" id="ARBA00022679"/>
    </source>
</evidence>
<dbReference type="SUPFAM" id="SSF53901">
    <property type="entry name" value="Thiolase-like"/>
    <property type="match status" value="2"/>
</dbReference>
<dbReference type="RefSeq" id="XP_006694643.1">
    <property type="nucleotide sequence ID" value="XM_006694580.1"/>
</dbReference>
<dbReference type="PANTHER" id="PTHR11877">
    <property type="entry name" value="HYDROXYMETHYLGLUTARYL-COA SYNTHASE"/>
    <property type="match status" value="1"/>
</dbReference>
<dbReference type="Pfam" id="PF05648">
    <property type="entry name" value="PEX11"/>
    <property type="match status" value="1"/>
</dbReference>
<feature type="region of interest" description="Disordered" evidence="7">
    <location>
        <begin position="695"/>
        <end position="762"/>
    </location>
</feature>
<feature type="region of interest" description="Disordered" evidence="7">
    <location>
        <begin position="637"/>
        <end position="667"/>
    </location>
</feature>
<evidence type="ECO:0000256" key="6">
    <source>
        <dbReference type="RuleBase" id="RU003633"/>
    </source>
</evidence>
<keyword evidence="6" id="KW-0012">Acyltransferase</keyword>
<dbReference type="STRING" id="759272.G0SAI6"/>
<gene>
    <name evidence="10" type="ORF">CTHT_0042420</name>
</gene>
<comment type="subcellular location">
    <subcellularLocation>
        <location evidence="5">Peroxisome membrane</location>
    </subcellularLocation>
</comment>
<dbReference type="CDD" id="cd00831">
    <property type="entry name" value="CHS_like"/>
    <property type="match status" value="1"/>
</dbReference>
<evidence type="ECO:0000313" key="10">
    <source>
        <dbReference type="EMBL" id="EGS19758.1"/>
    </source>
</evidence>
<feature type="domain" description="Chalcone/stilbene synthase C-terminal" evidence="9">
    <location>
        <begin position="521"/>
        <end position="637"/>
    </location>
</feature>
<dbReference type="PANTHER" id="PTHR11877:SF46">
    <property type="entry name" value="TYPE III POLYKETIDE SYNTHASE A"/>
    <property type="match status" value="1"/>
</dbReference>
<evidence type="ECO:0000259" key="9">
    <source>
        <dbReference type="Pfam" id="PF02797"/>
    </source>
</evidence>
<evidence type="ECO:0000313" key="11">
    <source>
        <dbReference type="Proteomes" id="UP000008066"/>
    </source>
</evidence>
<sequence length="762" mass="82602">MVADALVYHPAVSHYLKFVGTTVGRDKILRTLQYFARFYAWYLLRTNKPKTAIQPWEAMKKQFGLVRKVLRAGKNVEHFKAAAVAYDAKTGRLAEDPVLRYATIGRQLGYAGYLTLDLATLLDATGIRKSKHAKALQQEAYRFWLVGLACSVVAQLYTLWQLRRREAKVDRKEGEGVVEAKTIAKERVVSQLQLTSDLCDLTVPLAGLGWVPIDDGFVGLAGTLSSLIGVYNQWKKTALLEGCVLTSPQKENILLDQATIRPSGAPAESRRPSAALMASSKGLEGLGLSIVGLARQYPPYSLKPDALEVLSKRFYSQTAVMSKVLSINRYTGIEQRSSIGTPDHPLVNQPNPPTITQLHEVFMSDGVPLAVAAARKALQEAHVAPSQVTHMVSTTCTDSANPGYDHFVAQELGLSYNVEKVLLHGVGCSGGLAALRTAANLCLGHSCRGLPARILVVALEITTTLVRSELESINALNQTRIGVTLFSDCAGVLVLSNNFTSPSHPPPSPPIYSLLTWYHTTIPSTESDLGFDIDPTGWKVVLSPAVPRLTQSALLPAFHSLLPDHLLSTLPENYRSPADFDWAMHPGGSTILTGAEQVLGITSLHMRASYDTYIRHGNSSSATMMSVLDRLREKDMDELAPPCGSDSSGTGRGGFNDGKDKGASKGKPREYIIGCAFGPGISVEMCLLKRHFAGPRRVNSTPGMETPPETESELSLEGSDSDSKSDRDDEMTGKHGSPDSAKPPQKNNEGFISEALESPEVD</sequence>
<name>G0SAI6_CHATD</name>
<dbReference type="GeneID" id="18258280"/>
<protein>
    <submittedName>
        <fullName evidence="10">Uncharacterized protein</fullName>
    </submittedName>
</protein>
<dbReference type="InterPro" id="IPR001099">
    <property type="entry name" value="Chalcone/stilbene_synt_N"/>
</dbReference>
<comment type="similarity">
    <text evidence="1 6">Belongs to the thiolase-like superfamily. Chalcone/stilbene synthases family.</text>
</comment>
<dbReference type="EMBL" id="GL988043">
    <property type="protein sequence ID" value="EGS19758.1"/>
    <property type="molecule type" value="Genomic_DNA"/>
</dbReference>
<dbReference type="eggNOG" id="KOG4186">
    <property type="taxonomic scope" value="Eukaryota"/>
</dbReference>
<reference evidence="10 11" key="1">
    <citation type="journal article" date="2011" name="Cell">
        <title>Insight into structure and assembly of the nuclear pore complex by utilizing the genome of a eukaryotic thermophile.</title>
        <authorList>
            <person name="Amlacher S."/>
            <person name="Sarges P."/>
            <person name="Flemming D."/>
            <person name="van Noort V."/>
            <person name="Kunze R."/>
            <person name="Devos D.P."/>
            <person name="Arumugam M."/>
            <person name="Bork P."/>
            <person name="Hurt E."/>
        </authorList>
    </citation>
    <scope>NUCLEOTIDE SEQUENCE [LARGE SCALE GENOMIC DNA]</scope>
    <source>
        <strain evidence="11">DSM 1495 / CBS 144.50 / IMI 039719</strain>
    </source>
</reference>
<dbReference type="GO" id="GO:0016559">
    <property type="term" value="P:peroxisome fission"/>
    <property type="evidence" value="ECO:0007669"/>
    <property type="project" value="InterPro"/>
</dbReference>
<dbReference type="GO" id="GO:0030639">
    <property type="term" value="P:polyketide biosynthetic process"/>
    <property type="evidence" value="ECO:0007669"/>
    <property type="project" value="TreeGrafter"/>
</dbReference>
<dbReference type="InterPro" id="IPR016039">
    <property type="entry name" value="Thiolase-like"/>
</dbReference>
<keyword evidence="3" id="KW-0472">Membrane</keyword>
<dbReference type="Pfam" id="PF00195">
    <property type="entry name" value="Chal_sti_synt_N"/>
    <property type="match status" value="1"/>
</dbReference>
<proteinExistence type="inferred from homology"/>
<evidence type="ECO:0000259" key="8">
    <source>
        <dbReference type="Pfam" id="PF00195"/>
    </source>
</evidence>